<dbReference type="SUPFAM" id="SSF51621">
    <property type="entry name" value="Phosphoenolpyruvate/pyruvate domain"/>
    <property type="match status" value="1"/>
</dbReference>
<evidence type="ECO:0000313" key="9">
    <source>
        <dbReference type="Proteomes" id="UP000295678"/>
    </source>
</evidence>
<evidence type="ECO:0000256" key="3">
    <source>
        <dbReference type="ARBA" id="ARBA00022723"/>
    </source>
</evidence>
<keyword evidence="9" id="KW-1185">Reference proteome</keyword>
<evidence type="ECO:0000256" key="2">
    <source>
        <dbReference type="ARBA" id="ARBA00005568"/>
    </source>
</evidence>
<evidence type="ECO:0000256" key="5">
    <source>
        <dbReference type="PIRSR" id="PIRSR015582-1"/>
    </source>
</evidence>
<protein>
    <submittedName>
        <fullName evidence="8">Citrate lyase subunit beta/citryl-CoA lyase</fullName>
    </submittedName>
</protein>
<dbReference type="InterPro" id="IPR005000">
    <property type="entry name" value="Aldolase/citrate-lyase_domain"/>
</dbReference>
<evidence type="ECO:0000259" key="7">
    <source>
        <dbReference type="Pfam" id="PF03328"/>
    </source>
</evidence>
<feature type="binding site" evidence="6">
    <location>
        <position position="126"/>
    </location>
    <ligand>
        <name>Mg(2+)</name>
        <dbReference type="ChEBI" id="CHEBI:18420"/>
    </ligand>
</feature>
<feature type="binding site" evidence="5">
    <location>
        <position position="70"/>
    </location>
    <ligand>
        <name>substrate</name>
    </ligand>
</feature>
<dbReference type="GO" id="GO:0006107">
    <property type="term" value="P:oxaloacetate metabolic process"/>
    <property type="evidence" value="ECO:0007669"/>
    <property type="project" value="TreeGrafter"/>
</dbReference>
<reference evidence="8 9" key="1">
    <citation type="submission" date="2019-03" db="EMBL/GenBank/DDBJ databases">
        <title>Genomic Encyclopedia of Type Strains, Phase IV (KMG-IV): sequencing the most valuable type-strain genomes for metagenomic binning, comparative biology and taxonomic classification.</title>
        <authorList>
            <person name="Goeker M."/>
        </authorList>
    </citation>
    <scope>NUCLEOTIDE SEQUENCE [LARGE SCALE GENOMIC DNA]</scope>
    <source>
        <strain evidence="8 9">DSM 19345</strain>
    </source>
</reference>
<dbReference type="InterPro" id="IPR015813">
    <property type="entry name" value="Pyrv/PenolPyrv_kinase-like_dom"/>
</dbReference>
<comment type="similarity">
    <text evidence="2">Belongs to the HpcH/HpaI aldolase family.</text>
</comment>
<dbReference type="PANTHER" id="PTHR32308:SF10">
    <property type="entry name" value="CITRATE LYASE SUBUNIT BETA"/>
    <property type="match status" value="1"/>
</dbReference>
<evidence type="ECO:0000256" key="1">
    <source>
        <dbReference type="ARBA" id="ARBA00001946"/>
    </source>
</evidence>
<dbReference type="InterPro" id="IPR040442">
    <property type="entry name" value="Pyrv_kinase-like_dom_sf"/>
</dbReference>
<dbReference type="EMBL" id="SMAK01000001">
    <property type="protein sequence ID" value="TCT13143.1"/>
    <property type="molecule type" value="Genomic_DNA"/>
</dbReference>
<dbReference type="GO" id="GO:0016829">
    <property type="term" value="F:lyase activity"/>
    <property type="evidence" value="ECO:0007669"/>
    <property type="project" value="UniProtKB-KW"/>
</dbReference>
<evidence type="ECO:0000256" key="4">
    <source>
        <dbReference type="ARBA" id="ARBA00022842"/>
    </source>
</evidence>
<dbReference type="Proteomes" id="UP000295678">
    <property type="component" value="Unassembled WGS sequence"/>
</dbReference>
<keyword evidence="8" id="KW-0456">Lyase</keyword>
<sequence length="295" mass="31759">MHKPIRPRRSVLYMPGSNARALEKARSIPADALILDLEDAVAPDQKATARIQVAEAVKAGGYGGRELVIRINALDTPWGAHDLTTAVNARPDAILVPKVETVTDLREVAIKVRAGGHPIAIWAMIETPRALLRINEIAACANNPEIPLTVFVMGTNDLAKETRARLVPGRAPMLPWLTTTILAARACGIDVIDGVFNDFRDMAGFRAECEQGRDLGMDGKTLIHPDQVAIANELFGPSPEEVERARAIIAAFALPENAGKGAISLDGRMVELLHAEMARRTVALAEAIRKLEAAA</sequence>
<feature type="binding site" evidence="6">
    <location>
        <position position="157"/>
    </location>
    <ligand>
        <name>Mg(2+)</name>
        <dbReference type="ChEBI" id="CHEBI:18420"/>
    </ligand>
</feature>
<comment type="caution">
    <text evidence="8">The sequence shown here is derived from an EMBL/GenBank/DDBJ whole genome shotgun (WGS) entry which is preliminary data.</text>
</comment>
<gene>
    <name evidence="8" type="ORF">EDC22_1013</name>
</gene>
<feature type="binding site" evidence="5">
    <location>
        <position position="126"/>
    </location>
    <ligand>
        <name>substrate</name>
    </ligand>
</feature>
<evidence type="ECO:0000313" key="8">
    <source>
        <dbReference type="EMBL" id="TCT13143.1"/>
    </source>
</evidence>
<keyword evidence="4 6" id="KW-0460">Magnesium</keyword>
<name>A0A4R3MII4_9HYPH</name>
<proteinExistence type="inferred from homology"/>
<evidence type="ECO:0000256" key="6">
    <source>
        <dbReference type="PIRSR" id="PIRSR015582-2"/>
    </source>
</evidence>
<comment type="cofactor">
    <cofactor evidence="1">
        <name>Mg(2+)</name>
        <dbReference type="ChEBI" id="CHEBI:18420"/>
    </cofactor>
</comment>
<dbReference type="AlphaFoldDB" id="A0A4R3MII4"/>
<feature type="domain" description="HpcH/HpaI aldolase/citrate lyase" evidence="7">
    <location>
        <begin position="9"/>
        <end position="225"/>
    </location>
</feature>
<dbReference type="InterPro" id="IPR011206">
    <property type="entry name" value="Citrate_lyase_beta/mcl1/mcl2"/>
</dbReference>
<accession>A0A4R3MII4</accession>
<dbReference type="Pfam" id="PF03328">
    <property type="entry name" value="HpcH_HpaI"/>
    <property type="match status" value="1"/>
</dbReference>
<dbReference type="OrthoDB" id="9800547at2"/>
<dbReference type="PANTHER" id="PTHR32308">
    <property type="entry name" value="LYASE BETA SUBUNIT, PUTATIVE (AFU_ORTHOLOGUE AFUA_4G13030)-RELATED"/>
    <property type="match status" value="1"/>
</dbReference>
<keyword evidence="3 6" id="KW-0479">Metal-binding</keyword>
<organism evidence="8 9">
    <name type="scientific">Tepidamorphus gemmatus</name>
    <dbReference type="NCBI Taxonomy" id="747076"/>
    <lineage>
        <taxon>Bacteria</taxon>
        <taxon>Pseudomonadati</taxon>
        <taxon>Pseudomonadota</taxon>
        <taxon>Alphaproteobacteria</taxon>
        <taxon>Hyphomicrobiales</taxon>
        <taxon>Tepidamorphaceae</taxon>
        <taxon>Tepidamorphus</taxon>
    </lineage>
</organism>
<dbReference type="RefSeq" id="WP_132804566.1">
    <property type="nucleotide sequence ID" value="NZ_SMAK01000001.1"/>
</dbReference>
<dbReference type="Gene3D" id="3.20.20.60">
    <property type="entry name" value="Phosphoenolpyruvate-binding domains"/>
    <property type="match status" value="1"/>
</dbReference>
<dbReference type="PIRSF" id="PIRSF015582">
    <property type="entry name" value="Cit_lyase_B"/>
    <property type="match status" value="1"/>
</dbReference>
<dbReference type="GO" id="GO:0000287">
    <property type="term" value="F:magnesium ion binding"/>
    <property type="evidence" value="ECO:0007669"/>
    <property type="project" value="TreeGrafter"/>
</dbReference>